<comment type="similarity">
    <text evidence="1 2">Belongs to the RNase T2 family.</text>
</comment>
<dbReference type="GeneID" id="14889943"/>
<feature type="compositionally biased region" description="Basic and acidic residues" evidence="3">
    <location>
        <begin position="116"/>
        <end position="128"/>
    </location>
</feature>
<accession>L7FM67</accession>
<dbReference type="SUPFAM" id="SSF55895">
    <property type="entry name" value="Ribonuclease Rh-like"/>
    <property type="match status" value="1"/>
</dbReference>
<dbReference type="PANTHER" id="PTHR11240:SF22">
    <property type="entry name" value="RIBONUCLEASE T2"/>
    <property type="match status" value="1"/>
</dbReference>
<evidence type="ECO:0000256" key="4">
    <source>
        <dbReference type="SAM" id="SignalP"/>
    </source>
</evidence>
<dbReference type="AlphaFoldDB" id="L7FM67"/>
<gene>
    <name evidence="5" type="ORF">EIN_294140</name>
</gene>
<dbReference type="GO" id="GO:0006401">
    <property type="term" value="P:RNA catabolic process"/>
    <property type="evidence" value="ECO:0007669"/>
    <property type="project" value="TreeGrafter"/>
</dbReference>
<evidence type="ECO:0000313" key="5">
    <source>
        <dbReference type="EMBL" id="ELP90964.1"/>
    </source>
</evidence>
<dbReference type="Proteomes" id="UP000014680">
    <property type="component" value="Unassembled WGS sequence"/>
</dbReference>
<dbReference type="GO" id="GO:0005576">
    <property type="term" value="C:extracellular region"/>
    <property type="evidence" value="ECO:0007669"/>
    <property type="project" value="TreeGrafter"/>
</dbReference>
<dbReference type="OrthoDB" id="435754at2759"/>
<dbReference type="VEuPathDB" id="AmoebaDB:EIN_294140"/>
<dbReference type="GO" id="GO:0003723">
    <property type="term" value="F:RNA binding"/>
    <property type="evidence" value="ECO:0007669"/>
    <property type="project" value="InterPro"/>
</dbReference>
<dbReference type="EMBL" id="KB206482">
    <property type="protein sequence ID" value="ELP90964.1"/>
    <property type="molecule type" value="Genomic_DNA"/>
</dbReference>
<dbReference type="InterPro" id="IPR001568">
    <property type="entry name" value="RNase_T2-like"/>
</dbReference>
<reference evidence="5 6" key="1">
    <citation type="submission" date="2012-10" db="EMBL/GenBank/DDBJ databases">
        <authorList>
            <person name="Zafar N."/>
            <person name="Inman J."/>
            <person name="Hall N."/>
            <person name="Lorenzi H."/>
            <person name="Caler E."/>
        </authorList>
    </citation>
    <scope>NUCLEOTIDE SEQUENCE [LARGE SCALE GENOMIC DNA]</scope>
    <source>
        <strain evidence="5 6">IP1</strain>
    </source>
</reference>
<proteinExistence type="inferred from homology"/>
<dbReference type="GO" id="GO:0033897">
    <property type="term" value="F:ribonuclease T2 activity"/>
    <property type="evidence" value="ECO:0007669"/>
    <property type="project" value="InterPro"/>
</dbReference>
<organism evidence="5 6">
    <name type="scientific">Entamoeba invadens IP1</name>
    <dbReference type="NCBI Taxonomy" id="370355"/>
    <lineage>
        <taxon>Eukaryota</taxon>
        <taxon>Amoebozoa</taxon>
        <taxon>Evosea</taxon>
        <taxon>Archamoebae</taxon>
        <taxon>Mastigamoebida</taxon>
        <taxon>Entamoebidae</taxon>
        <taxon>Entamoeba</taxon>
    </lineage>
</organism>
<dbReference type="InterPro" id="IPR036430">
    <property type="entry name" value="RNase_T2-like_sf"/>
</dbReference>
<feature type="region of interest" description="Disordered" evidence="3">
    <location>
        <begin position="154"/>
        <end position="178"/>
    </location>
</feature>
<dbReference type="Gene3D" id="3.90.730.10">
    <property type="entry name" value="Ribonuclease T2-like"/>
    <property type="match status" value="1"/>
</dbReference>
<feature type="compositionally biased region" description="Basic and acidic residues" evidence="3">
    <location>
        <begin position="35"/>
        <end position="44"/>
    </location>
</feature>
<feature type="compositionally biased region" description="Basic and acidic residues" evidence="3">
    <location>
        <begin position="74"/>
        <end position="107"/>
    </location>
</feature>
<dbReference type="Pfam" id="PF00445">
    <property type="entry name" value="Ribonuclease_T2"/>
    <property type="match status" value="1"/>
</dbReference>
<feature type="chain" id="PRO_5003973748" evidence="4">
    <location>
        <begin position="20"/>
        <end position="440"/>
    </location>
</feature>
<dbReference type="RefSeq" id="XP_004257735.1">
    <property type="nucleotide sequence ID" value="XM_004257687.1"/>
</dbReference>
<feature type="compositionally biased region" description="Polar residues" evidence="3">
    <location>
        <begin position="161"/>
        <end position="170"/>
    </location>
</feature>
<feature type="signal peptide" evidence="4">
    <location>
        <begin position="1"/>
        <end position="19"/>
    </location>
</feature>
<keyword evidence="4" id="KW-0732">Signal</keyword>
<evidence type="ECO:0000313" key="6">
    <source>
        <dbReference type="Proteomes" id="UP000014680"/>
    </source>
</evidence>
<name>L7FM67_ENTIV</name>
<evidence type="ECO:0000256" key="1">
    <source>
        <dbReference type="ARBA" id="ARBA00007469"/>
    </source>
</evidence>
<feature type="region of interest" description="Disordered" evidence="3">
    <location>
        <begin position="34"/>
        <end position="141"/>
    </location>
</feature>
<keyword evidence="6" id="KW-1185">Reference proteome</keyword>
<evidence type="ECO:0000256" key="2">
    <source>
        <dbReference type="RuleBase" id="RU004328"/>
    </source>
</evidence>
<dbReference type="KEGG" id="eiv:EIN_294140"/>
<evidence type="ECO:0000256" key="3">
    <source>
        <dbReference type="SAM" id="MobiDB-lite"/>
    </source>
</evidence>
<protein>
    <submittedName>
        <fullName evidence="5">Ribonuclease 3, putative</fullName>
    </submittedName>
</protein>
<dbReference type="PANTHER" id="PTHR11240">
    <property type="entry name" value="RIBONUCLEASE T2"/>
    <property type="match status" value="1"/>
</dbReference>
<sequence length="440" mass="51934">MLFLIVFKILLAFEQPEETSKNLEVFPSLNPLKETLPHPEEEHGFTVVTSKKSKKKSEKSQIPIQSLPKLVHPIQEERTKHEGDVVRPKEQPKESQSDETKPTDEPTKQIQQSQDVRPKTKTSEDKPISRRKHRRSTYAVSEYQKKLKELRVKREDLYPATPSTPSQLLSGDQKEQQKNVPIKYPPDVVIHPSTIIYLENYPMCKFYQPITRKLNLMVYVEYWPGAKCDGQTCSLPKGTHKTKERFWLHGFWPQYSNNRILMCCVYPRSDIEVEEQVVDDKELLQNIRNKWMSLTLCRHLIHQWDKHGSCSSDIYVGNRGPLEYMQTALFLYDKYDLWKLLQESELKVETEKLYALSDLKKILKRSLKIEPVFECSEMTSIAEIRTCYDIYIDKFNPKMIKCPPYMFRKEERKCAKEVMFKKFPEYLLNPKTAPRNNCEF</sequence>